<keyword evidence="4" id="KW-0378">Hydrolase</keyword>
<dbReference type="SUPFAM" id="SSF51556">
    <property type="entry name" value="Metallo-dependent hydrolases"/>
    <property type="match status" value="1"/>
</dbReference>
<dbReference type="PIRSF" id="PIRSF005902">
    <property type="entry name" value="DNase_TatD"/>
    <property type="match status" value="1"/>
</dbReference>
<evidence type="ECO:0000256" key="3">
    <source>
        <dbReference type="ARBA" id="ARBA00022723"/>
    </source>
</evidence>
<keyword evidence="3 5" id="KW-0479">Metal-binding</keyword>
<evidence type="ECO:0000256" key="4">
    <source>
        <dbReference type="ARBA" id="ARBA00022801"/>
    </source>
</evidence>
<dbReference type="PROSITE" id="PS01090">
    <property type="entry name" value="TATD_2"/>
    <property type="match status" value="1"/>
</dbReference>
<comment type="similarity">
    <text evidence="1">Belongs to the metallo-dependent hydrolases superfamily. TatD-type hydrolase family.</text>
</comment>
<dbReference type="InterPro" id="IPR032466">
    <property type="entry name" value="Metal_Hydrolase"/>
</dbReference>
<sequence length="334" mass="36783">MGSATVNGVPAQDASQPGPALRFADVAVTATAKEFAGIYRNKQYHEPDFSAVLDRALEAGVMKVMLTGMSLSDVEFNMAIARSRPQQVRTTIGIHPYHASEPYSEEGHFDRLAGAVHDALKAKPSLLAAFGELGLDYDRTDRCPREKQIETFKGQLDLFVANKFDLPLFLHCRAAFDDFVEIIKEYLPHLPRRGLVHSFVGTTGQMQTLTSLGFDVSVNGFSFQDADSLEMVRNIPMDYLQIETDAPWGEITANSEVAKRYLGDAPPLPASKKRDKFEMGVMVKGRNESCCINRVALAVAGIKGISVEKVREAAWANSSRMFGLEEKDRDGTST</sequence>
<keyword evidence="2" id="KW-0540">Nuclease</keyword>
<evidence type="ECO:0000256" key="5">
    <source>
        <dbReference type="PIRSR" id="PIRSR005902-1"/>
    </source>
</evidence>
<reference evidence="6 7" key="1">
    <citation type="submission" date="2019-06" db="EMBL/GenBank/DDBJ databases">
        <title>Draft genome sequence of the filamentous fungus Phialemoniopsis curvata isolated from diesel fuel.</title>
        <authorList>
            <person name="Varaljay V.A."/>
            <person name="Lyon W.J."/>
            <person name="Crouch A.L."/>
            <person name="Drake C.E."/>
            <person name="Hollomon J.M."/>
            <person name="Nadeau L.J."/>
            <person name="Nunn H.S."/>
            <person name="Stevenson B.S."/>
            <person name="Bojanowski C.L."/>
            <person name="Crookes-Goodson W.J."/>
        </authorList>
    </citation>
    <scope>NUCLEOTIDE SEQUENCE [LARGE SCALE GENOMIC DNA]</scope>
    <source>
        <strain evidence="6 7">D216</strain>
    </source>
</reference>
<dbReference type="OrthoDB" id="6079689at2759"/>
<feature type="binding site" evidence="5">
    <location>
        <position position="245"/>
    </location>
    <ligand>
        <name>a divalent metal cation</name>
        <dbReference type="ChEBI" id="CHEBI:60240"/>
        <label>1</label>
    </ligand>
</feature>
<keyword evidence="7" id="KW-1185">Reference proteome</keyword>
<feature type="binding site" evidence="5">
    <location>
        <position position="197"/>
    </location>
    <ligand>
        <name>a divalent metal cation</name>
        <dbReference type="ChEBI" id="CHEBI:60240"/>
        <label>2</label>
    </ligand>
</feature>
<organism evidence="6 7">
    <name type="scientific">Thyridium curvatum</name>
    <dbReference type="NCBI Taxonomy" id="1093900"/>
    <lineage>
        <taxon>Eukaryota</taxon>
        <taxon>Fungi</taxon>
        <taxon>Dikarya</taxon>
        <taxon>Ascomycota</taxon>
        <taxon>Pezizomycotina</taxon>
        <taxon>Sordariomycetes</taxon>
        <taxon>Sordariomycetidae</taxon>
        <taxon>Thyridiales</taxon>
        <taxon>Thyridiaceae</taxon>
        <taxon>Thyridium</taxon>
    </lineage>
</organism>
<gene>
    <name evidence="6" type="ORF">E0L32_004071</name>
</gene>
<dbReference type="AlphaFoldDB" id="A0A507BA46"/>
<accession>A0A507BA46</accession>
<dbReference type="InParanoid" id="A0A507BA46"/>
<dbReference type="CDD" id="cd01310">
    <property type="entry name" value="TatD_DNAse"/>
    <property type="match status" value="1"/>
</dbReference>
<evidence type="ECO:0000256" key="1">
    <source>
        <dbReference type="ARBA" id="ARBA00009275"/>
    </source>
</evidence>
<dbReference type="STRING" id="1093900.A0A507BA46"/>
<protein>
    <recommendedName>
        <fullName evidence="8">TatD related DNase</fullName>
    </recommendedName>
</protein>
<dbReference type="InterPro" id="IPR001130">
    <property type="entry name" value="TatD-like"/>
</dbReference>
<feature type="binding site" evidence="5">
    <location>
        <position position="132"/>
    </location>
    <ligand>
        <name>a divalent metal cation</name>
        <dbReference type="ChEBI" id="CHEBI:60240"/>
        <label>1</label>
    </ligand>
</feature>
<dbReference type="Gene3D" id="3.20.20.140">
    <property type="entry name" value="Metal-dependent hydrolases"/>
    <property type="match status" value="1"/>
</dbReference>
<dbReference type="InterPro" id="IPR050891">
    <property type="entry name" value="TatD-type_Hydrolase"/>
</dbReference>
<evidence type="ECO:0008006" key="8">
    <source>
        <dbReference type="Google" id="ProtNLM"/>
    </source>
</evidence>
<dbReference type="GO" id="GO:0005829">
    <property type="term" value="C:cytosol"/>
    <property type="evidence" value="ECO:0007669"/>
    <property type="project" value="TreeGrafter"/>
</dbReference>
<dbReference type="PANTHER" id="PTHR10060">
    <property type="entry name" value="TATD FAMILY DEOXYRIBONUCLEASE"/>
    <property type="match status" value="1"/>
</dbReference>
<dbReference type="InterPro" id="IPR018228">
    <property type="entry name" value="DNase_TatD-rel_CS"/>
</dbReference>
<dbReference type="GO" id="GO:0046872">
    <property type="term" value="F:metal ion binding"/>
    <property type="evidence" value="ECO:0007669"/>
    <property type="project" value="UniProtKB-KW"/>
</dbReference>
<evidence type="ECO:0000313" key="6">
    <source>
        <dbReference type="EMBL" id="TPX16076.1"/>
    </source>
</evidence>
<comment type="caution">
    <text evidence="6">The sequence shown here is derived from an EMBL/GenBank/DDBJ whole genome shotgun (WGS) entry which is preliminary data.</text>
</comment>
<dbReference type="GeneID" id="41971518"/>
<evidence type="ECO:0000256" key="2">
    <source>
        <dbReference type="ARBA" id="ARBA00022722"/>
    </source>
</evidence>
<dbReference type="PANTHER" id="PTHR10060:SF15">
    <property type="entry name" value="DEOXYRIBONUCLEASE TATDN1"/>
    <property type="match status" value="1"/>
</dbReference>
<dbReference type="RefSeq" id="XP_030997787.1">
    <property type="nucleotide sequence ID" value="XM_031138441.1"/>
</dbReference>
<dbReference type="Proteomes" id="UP000319257">
    <property type="component" value="Unassembled WGS sequence"/>
</dbReference>
<dbReference type="Pfam" id="PF01026">
    <property type="entry name" value="TatD_DNase"/>
    <property type="match status" value="1"/>
</dbReference>
<dbReference type="EMBL" id="SKBQ01000019">
    <property type="protein sequence ID" value="TPX16076.1"/>
    <property type="molecule type" value="Genomic_DNA"/>
</dbReference>
<proteinExistence type="inferred from homology"/>
<name>A0A507BA46_9PEZI</name>
<dbReference type="GO" id="GO:0008296">
    <property type="term" value="F:3'-5'-DNA exonuclease activity"/>
    <property type="evidence" value="ECO:0007669"/>
    <property type="project" value="TreeGrafter"/>
</dbReference>
<evidence type="ECO:0000313" key="7">
    <source>
        <dbReference type="Proteomes" id="UP000319257"/>
    </source>
</evidence>
<feature type="binding site" evidence="5">
    <location>
        <position position="171"/>
    </location>
    <ligand>
        <name>a divalent metal cation</name>
        <dbReference type="ChEBI" id="CHEBI:60240"/>
        <label>2</label>
    </ligand>
</feature>